<gene>
    <name evidence="1" type="ORF">SAMN05421780_107157</name>
</gene>
<dbReference type="GO" id="GO:0016788">
    <property type="term" value="F:hydrolase activity, acting on ester bonds"/>
    <property type="evidence" value="ECO:0007669"/>
    <property type="project" value="UniProtKB-ARBA"/>
</dbReference>
<dbReference type="EMBL" id="FOLE01000007">
    <property type="protein sequence ID" value="SFC62809.1"/>
    <property type="molecule type" value="Genomic_DNA"/>
</dbReference>
<evidence type="ECO:0000313" key="2">
    <source>
        <dbReference type="Proteomes" id="UP000199514"/>
    </source>
</evidence>
<accession>A0A1I1KPV6</accession>
<proteinExistence type="predicted"/>
<dbReference type="InterPro" id="IPR036514">
    <property type="entry name" value="SGNH_hydro_sf"/>
</dbReference>
<dbReference type="Gene3D" id="3.40.50.1110">
    <property type="entry name" value="SGNH hydrolase"/>
    <property type="match status" value="2"/>
</dbReference>
<keyword evidence="2" id="KW-1185">Reference proteome</keyword>
<organism evidence="1 2">
    <name type="scientific">Flexibacter flexilis DSM 6793</name>
    <dbReference type="NCBI Taxonomy" id="927664"/>
    <lineage>
        <taxon>Bacteria</taxon>
        <taxon>Pseudomonadati</taxon>
        <taxon>Bacteroidota</taxon>
        <taxon>Cytophagia</taxon>
        <taxon>Cytophagales</taxon>
        <taxon>Flexibacteraceae</taxon>
        <taxon>Flexibacter</taxon>
    </lineage>
</organism>
<name>A0A1I1KPV6_9BACT</name>
<dbReference type="SUPFAM" id="SSF52266">
    <property type="entry name" value="SGNH hydrolase"/>
    <property type="match status" value="1"/>
</dbReference>
<dbReference type="STRING" id="927664.SAMN05421780_107157"/>
<dbReference type="OrthoDB" id="9810515at2"/>
<sequence>MKPYHSLVLLIYVTIILFALSYFAPEGVLSLNGYDLKVFRSKDLFPENTHTPAKDISAIVAIGEVDTAAVLVESDSAVAASLDSTKHQAADSTLTKELELDPNLRIQYPDSNPAVLYNFFAALDSIPTKHQLIRALHIGDSQIEGDRITSFLRHRFQKQFGGCGVGLVPIFEMTDARQTIEPRADAHWIKYAAYGAAGRRPIHNYFSPMASYFRFYPLRTVTRSDTAAGDSTPTFTTRSVPSVKAQGQWTTADVKYTISSRYYPLNGKVEQIKLFYRNEANPFELVVKADKDTLASEHFEPQTGLSVYQHNVDKTPRTFKFTFKGSYSPDVYGACFDCKEGIAFDNIPLRGSSGLEFSKTNAAFLKQQLNALNTRFLILQFGVNVVPNEVKSYQFYEDAFYKQLQILRAASPSMTILVIGLSDMSKRVNGEYVSYGNITKIRDAQRNAAFKAGCAFWDLYEAMGGENSMPSWVNAHPSLAAKDYTHFSPRGAQIVAEMLYKSLILEYNEYHHRKKRGLIQ</sequence>
<dbReference type="Proteomes" id="UP000199514">
    <property type="component" value="Unassembled WGS sequence"/>
</dbReference>
<reference evidence="1 2" key="1">
    <citation type="submission" date="2016-10" db="EMBL/GenBank/DDBJ databases">
        <authorList>
            <person name="de Groot N.N."/>
        </authorList>
    </citation>
    <scope>NUCLEOTIDE SEQUENCE [LARGE SCALE GENOMIC DNA]</scope>
    <source>
        <strain evidence="1 2">DSM 6793</strain>
    </source>
</reference>
<protein>
    <submittedName>
        <fullName evidence="1">Lysophospholipase L1</fullName>
    </submittedName>
</protein>
<evidence type="ECO:0000313" key="1">
    <source>
        <dbReference type="EMBL" id="SFC62809.1"/>
    </source>
</evidence>
<dbReference type="RefSeq" id="WP_091513368.1">
    <property type="nucleotide sequence ID" value="NZ_FOLE01000007.1"/>
</dbReference>
<dbReference type="AlphaFoldDB" id="A0A1I1KPV6"/>